<keyword evidence="3" id="KW-1185">Reference proteome</keyword>
<dbReference type="Proteomes" id="UP000536179">
    <property type="component" value="Unassembled WGS sequence"/>
</dbReference>
<dbReference type="AlphaFoldDB" id="A0A7W5E2R8"/>
<dbReference type="EMBL" id="JACHXU010000016">
    <property type="protein sequence ID" value="MBB3208513.1"/>
    <property type="molecule type" value="Genomic_DNA"/>
</dbReference>
<evidence type="ECO:0000256" key="1">
    <source>
        <dbReference type="SAM" id="MobiDB-lite"/>
    </source>
</evidence>
<sequence>MTILLIVIAIAFWLLGRLRDYTTHDHQVPSGGLVNLEEMLRKGDISEEEFRTIQSSTRSQVVSSPSTKIQPVRSTEPSSEFSKD</sequence>
<organism evidence="2 3">
    <name type="scientific">Aporhodopirellula rubra</name>
    <dbReference type="NCBI Taxonomy" id="980271"/>
    <lineage>
        <taxon>Bacteria</taxon>
        <taxon>Pseudomonadati</taxon>
        <taxon>Planctomycetota</taxon>
        <taxon>Planctomycetia</taxon>
        <taxon>Pirellulales</taxon>
        <taxon>Pirellulaceae</taxon>
        <taxon>Aporhodopirellula</taxon>
    </lineage>
</organism>
<name>A0A7W5E2R8_9BACT</name>
<reference evidence="2 3" key="1">
    <citation type="submission" date="2020-08" db="EMBL/GenBank/DDBJ databases">
        <title>Genomic Encyclopedia of Type Strains, Phase III (KMG-III): the genomes of soil and plant-associated and newly described type strains.</title>
        <authorList>
            <person name="Whitman W."/>
        </authorList>
    </citation>
    <scope>NUCLEOTIDE SEQUENCE [LARGE SCALE GENOMIC DNA]</scope>
    <source>
        <strain evidence="2 3">CECT 8075</strain>
    </source>
</reference>
<protein>
    <submittedName>
        <fullName evidence="2">Putative membrane protein</fullName>
    </submittedName>
</protein>
<gene>
    <name evidence="2" type="ORF">FHS27_004342</name>
</gene>
<accession>A0A7W5E2R8</accession>
<feature type="compositionally biased region" description="Low complexity" evidence="1">
    <location>
        <begin position="54"/>
        <end position="67"/>
    </location>
</feature>
<feature type="region of interest" description="Disordered" evidence="1">
    <location>
        <begin position="51"/>
        <end position="84"/>
    </location>
</feature>
<evidence type="ECO:0000313" key="2">
    <source>
        <dbReference type="EMBL" id="MBB3208513.1"/>
    </source>
</evidence>
<feature type="compositionally biased region" description="Polar residues" evidence="1">
    <location>
        <begin position="68"/>
        <end position="84"/>
    </location>
</feature>
<proteinExistence type="predicted"/>
<evidence type="ECO:0000313" key="3">
    <source>
        <dbReference type="Proteomes" id="UP000536179"/>
    </source>
</evidence>
<comment type="caution">
    <text evidence="2">The sequence shown here is derived from an EMBL/GenBank/DDBJ whole genome shotgun (WGS) entry which is preliminary data.</text>
</comment>